<keyword evidence="2" id="KW-1185">Reference proteome</keyword>
<gene>
    <name evidence="1" type="ORF">L7E55_08935</name>
</gene>
<dbReference type="EMBL" id="JAKOAV010000014">
    <property type="protein sequence ID" value="MDF9408481.1"/>
    <property type="molecule type" value="Genomic_DNA"/>
</dbReference>
<comment type="caution">
    <text evidence="1">The sequence shown here is derived from an EMBL/GenBank/DDBJ whole genome shotgun (WGS) entry which is preliminary data.</text>
</comment>
<proteinExistence type="predicted"/>
<dbReference type="Proteomes" id="UP001154312">
    <property type="component" value="Unassembled WGS sequence"/>
</dbReference>
<protein>
    <submittedName>
        <fullName evidence="1">Uncharacterized protein</fullName>
    </submittedName>
</protein>
<organism evidence="1 2">
    <name type="scientific">Pelotomaculum isophthalicicum JI</name>
    <dbReference type="NCBI Taxonomy" id="947010"/>
    <lineage>
        <taxon>Bacteria</taxon>
        <taxon>Bacillati</taxon>
        <taxon>Bacillota</taxon>
        <taxon>Clostridia</taxon>
        <taxon>Eubacteriales</taxon>
        <taxon>Desulfotomaculaceae</taxon>
        <taxon>Pelotomaculum</taxon>
    </lineage>
</organism>
<sequence>MLSNNDLNILKEQIMAQLGQETPFSTKNAKKTDICNNGNNKNANNMLLNLTPQKILVIAGLLGGALEVKYVLVDRDQIINVLLDGSLKRKTKLDKMLDEIGAMPFDDVLRAVLGRV</sequence>
<evidence type="ECO:0000313" key="1">
    <source>
        <dbReference type="EMBL" id="MDF9408481.1"/>
    </source>
</evidence>
<evidence type="ECO:0000313" key="2">
    <source>
        <dbReference type="Proteomes" id="UP001154312"/>
    </source>
</evidence>
<name>A0A9X4H1W4_9FIRM</name>
<dbReference type="RefSeq" id="WP_277443804.1">
    <property type="nucleotide sequence ID" value="NZ_JAKOAV010000014.1"/>
</dbReference>
<accession>A0A9X4H1W4</accession>
<reference evidence="1" key="1">
    <citation type="submission" date="2022-02" db="EMBL/GenBank/DDBJ databases">
        <authorList>
            <person name="Leng L."/>
        </authorList>
    </citation>
    <scope>NUCLEOTIDE SEQUENCE</scope>
    <source>
        <strain evidence="1">JI</strain>
    </source>
</reference>
<dbReference type="AlphaFoldDB" id="A0A9X4H1W4"/>